<name>A0ABW6NJK4_9NOCA</name>
<dbReference type="EC" id="1.-.-.-" evidence="4"/>
<dbReference type="SUPFAM" id="SSF51679">
    <property type="entry name" value="Bacterial luciferase-like"/>
    <property type="match status" value="1"/>
</dbReference>
<dbReference type="CDD" id="cd00347">
    <property type="entry name" value="Flavin_utilizing_monoxygenases"/>
    <property type="match status" value="1"/>
</dbReference>
<dbReference type="GO" id="GO:0016491">
    <property type="term" value="F:oxidoreductase activity"/>
    <property type="evidence" value="ECO:0007669"/>
    <property type="project" value="UniProtKB-KW"/>
</dbReference>
<dbReference type="Proteomes" id="UP001601521">
    <property type="component" value="Unassembled WGS sequence"/>
</dbReference>
<dbReference type="InterPro" id="IPR036661">
    <property type="entry name" value="Luciferase-like_sf"/>
</dbReference>
<dbReference type="Pfam" id="PF00296">
    <property type="entry name" value="Bac_luciferase"/>
    <property type="match status" value="1"/>
</dbReference>
<organism evidence="4 5">
    <name type="scientific">Nocardia africana</name>
    <dbReference type="NCBI Taxonomy" id="134964"/>
    <lineage>
        <taxon>Bacteria</taxon>
        <taxon>Bacillati</taxon>
        <taxon>Actinomycetota</taxon>
        <taxon>Actinomycetes</taxon>
        <taxon>Mycobacteriales</taxon>
        <taxon>Nocardiaceae</taxon>
        <taxon>Nocardia</taxon>
    </lineage>
</organism>
<dbReference type="InterPro" id="IPR050766">
    <property type="entry name" value="Bact_Lucif_Oxidored"/>
</dbReference>
<evidence type="ECO:0000259" key="3">
    <source>
        <dbReference type="Pfam" id="PF00296"/>
    </source>
</evidence>
<keyword evidence="5" id="KW-1185">Reference proteome</keyword>
<evidence type="ECO:0000256" key="1">
    <source>
        <dbReference type="ARBA" id="ARBA00023002"/>
    </source>
</evidence>
<dbReference type="PANTHER" id="PTHR30137">
    <property type="entry name" value="LUCIFERASE-LIKE MONOOXYGENASE"/>
    <property type="match status" value="1"/>
</dbReference>
<dbReference type="RefSeq" id="WP_387252252.1">
    <property type="nucleotide sequence ID" value="NZ_JBIALX010000007.1"/>
</dbReference>
<dbReference type="PANTHER" id="PTHR30137:SF8">
    <property type="entry name" value="BLR5498 PROTEIN"/>
    <property type="match status" value="1"/>
</dbReference>
<sequence>MVKSWAFDIFNYPYDTRPERFDPAAAQELYDWHMESWVKAEEQGYEGVLFSEHHFTAYNVSPSPNLLIAALAQRTSTLRMGVMGSILPFHNPRRVAEEAAMLDYLTHGRLEVGLGRGVDEQEFTKEKIRMEDTREYFLEALSLIEKAWRQPVFTHHGKFFHYDDTTIYPRPLQQPTPPVWMLSLSPATLEMAGERGYKATSAYMPVAETAQAFETFRNAARRAGQPCGPDMVAVLRPTFVAQTEEEARRVGEPALNHLFGLFKDAAVFHDLDNVPEGYEFYSSFFRPFVGQGDLSWDGLREAGVIFVGTPERVRDQIIDQAKALNCGNFFVWHSFGDLTAEQTMRSYELYAQTVIPALRELDLENVPVGQ</sequence>
<evidence type="ECO:0000313" key="5">
    <source>
        <dbReference type="Proteomes" id="UP001601521"/>
    </source>
</evidence>
<evidence type="ECO:0000313" key="4">
    <source>
        <dbReference type="EMBL" id="MFF0455349.1"/>
    </source>
</evidence>
<dbReference type="EMBL" id="JBIALX010000007">
    <property type="protein sequence ID" value="MFF0455349.1"/>
    <property type="molecule type" value="Genomic_DNA"/>
</dbReference>
<gene>
    <name evidence="4" type="ORF">ACFYTH_18450</name>
</gene>
<keyword evidence="1 4" id="KW-0560">Oxidoreductase</keyword>
<accession>A0ABW6NJK4</accession>
<feature type="domain" description="Luciferase-like" evidence="3">
    <location>
        <begin position="29"/>
        <end position="320"/>
    </location>
</feature>
<proteinExistence type="predicted"/>
<evidence type="ECO:0000256" key="2">
    <source>
        <dbReference type="ARBA" id="ARBA00023033"/>
    </source>
</evidence>
<dbReference type="InterPro" id="IPR011251">
    <property type="entry name" value="Luciferase-like_dom"/>
</dbReference>
<protein>
    <submittedName>
        <fullName evidence="4">LLM class flavin-dependent oxidoreductase</fullName>
        <ecNumber evidence="4">1.-.-.-</ecNumber>
    </submittedName>
</protein>
<reference evidence="4 5" key="1">
    <citation type="submission" date="2024-10" db="EMBL/GenBank/DDBJ databases">
        <title>The Natural Products Discovery Center: Release of the First 8490 Sequenced Strains for Exploring Actinobacteria Biosynthetic Diversity.</title>
        <authorList>
            <person name="Kalkreuter E."/>
            <person name="Kautsar S.A."/>
            <person name="Yang D."/>
            <person name="Bader C.D."/>
            <person name="Teijaro C.N."/>
            <person name="Fluegel L."/>
            <person name="Davis C.M."/>
            <person name="Simpson J.R."/>
            <person name="Lauterbach L."/>
            <person name="Steele A.D."/>
            <person name="Gui C."/>
            <person name="Meng S."/>
            <person name="Li G."/>
            <person name="Viehrig K."/>
            <person name="Ye F."/>
            <person name="Su P."/>
            <person name="Kiefer A.F."/>
            <person name="Nichols A."/>
            <person name="Cepeda A.J."/>
            <person name="Yan W."/>
            <person name="Fan B."/>
            <person name="Jiang Y."/>
            <person name="Adhikari A."/>
            <person name="Zheng C.-J."/>
            <person name="Schuster L."/>
            <person name="Cowan T.M."/>
            <person name="Smanski M.J."/>
            <person name="Chevrette M.G."/>
            <person name="De Carvalho L.P.S."/>
            <person name="Shen B."/>
        </authorList>
    </citation>
    <scope>NUCLEOTIDE SEQUENCE [LARGE SCALE GENOMIC DNA]</scope>
    <source>
        <strain evidence="4 5">NPDC004550</strain>
    </source>
</reference>
<dbReference type="Gene3D" id="3.20.20.30">
    <property type="entry name" value="Luciferase-like domain"/>
    <property type="match status" value="1"/>
</dbReference>
<comment type="caution">
    <text evidence="4">The sequence shown here is derived from an EMBL/GenBank/DDBJ whole genome shotgun (WGS) entry which is preliminary data.</text>
</comment>
<keyword evidence="2" id="KW-0503">Monooxygenase</keyword>